<name>A0A6B9LGU8_9CAUD</name>
<gene>
    <name evidence="1" type="ORF">tant81_gp019</name>
</gene>
<keyword evidence="2" id="KW-1185">Reference proteome</keyword>
<dbReference type="EMBL" id="MN812239">
    <property type="protein sequence ID" value="QHB40950.1"/>
    <property type="molecule type" value="Genomic_DNA"/>
</dbReference>
<reference evidence="1 2" key="1">
    <citation type="journal article" date="2020" name="Viruses">
        <title>Diversity and Host Interactions Among Virulent and Temperate Baltic Sea Flavobacterium Phages.</title>
        <authorList>
            <person name="Nilsson E."/>
            <person name="Bayfield O.W."/>
            <person name="Lundin D."/>
            <person name="Antson A.A."/>
            <person name="Holmfeldt K."/>
        </authorList>
    </citation>
    <scope>NUCLEOTIDE SEQUENCE [LARGE SCALE GENOMIC DNA]</scope>
</reference>
<dbReference type="Proteomes" id="UP000464671">
    <property type="component" value="Segment"/>
</dbReference>
<proteinExistence type="predicted"/>
<evidence type="ECO:0000313" key="2">
    <source>
        <dbReference type="Proteomes" id="UP000464671"/>
    </source>
</evidence>
<organism evidence="1 2">
    <name type="scientific">Flavobacterium phage vB_FspS_tant8-1</name>
    <dbReference type="NCBI Taxonomy" id="2686278"/>
    <lineage>
        <taxon>Viruses</taxon>
        <taxon>Duplodnaviria</taxon>
        <taxon>Heunggongvirae</taxon>
        <taxon>Uroviricota</taxon>
        <taxon>Caudoviricetes</taxon>
        <taxon>Tantvirus</taxon>
        <taxon>Tantvirus tant</taxon>
    </lineage>
</organism>
<accession>A0A6B9LGU8</accession>
<protein>
    <submittedName>
        <fullName evidence="1">Uncharacterized protein</fullName>
    </submittedName>
</protein>
<sequence>MEAKINKAQEKRDRQNTEFINSQLRRKLMTFENEYLNSCVAFEFNSRKAIIKSIEKEIIEFPKSEKGLKMTEHGIKTMINNFEYRIDRIQNELKFDATITMNALNYAKKSFDEKVDRLVSLLVKEGFGYSHFQVEEIKSRTSKLEFLISKSDKEVHARLIWVDGVEVCSHFRFITTTRKK</sequence>
<evidence type="ECO:0000313" key="1">
    <source>
        <dbReference type="EMBL" id="QHB40950.1"/>
    </source>
</evidence>